<dbReference type="PANTHER" id="PTHR43734">
    <property type="entry name" value="PHYTOENE DESATURASE"/>
    <property type="match status" value="1"/>
</dbReference>
<name>A0ABR1FHZ5_AURAN</name>
<dbReference type="Proteomes" id="UP001363151">
    <property type="component" value="Unassembled WGS sequence"/>
</dbReference>
<evidence type="ECO:0000256" key="4">
    <source>
        <dbReference type="SAM" id="SignalP"/>
    </source>
</evidence>
<comment type="pathway">
    <text evidence="1">Carotenoid biosynthesis.</text>
</comment>
<dbReference type="InterPro" id="IPR002937">
    <property type="entry name" value="Amino_oxidase"/>
</dbReference>
<reference evidence="6 7" key="1">
    <citation type="submission" date="2024-03" db="EMBL/GenBank/DDBJ databases">
        <title>Aureococcus anophagefferens CCMP1851 and Kratosvirus quantuckense: Draft genome of a second virus-susceptible host strain in the model system.</title>
        <authorList>
            <person name="Chase E."/>
            <person name="Truchon A.R."/>
            <person name="Schepens W."/>
            <person name="Wilhelm S.W."/>
        </authorList>
    </citation>
    <scope>NUCLEOTIDE SEQUENCE [LARGE SCALE GENOMIC DNA]</scope>
    <source>
        <strain evidence="6 7">CCMP1851</strain>
    </source>
</reference>
<accession>A0ABR1FHZ5</accession>
<organism evidence="6 7">
    <name type="scientific">Aureococcus anophagefferens</name>
    <name type="common">Harmful bloom alga</name>
    <dbReference type="NCBI Taxonomy" id="44056"/>
    <lineage>
        <taxon>Eukaryota</taxon>
        <taxon>Sar</taxon>
        <taxon>Stramenopiles</taxon>
        <taxon>Ochrophyta</taxon>
        <taxon>Pelagophyceae</taxon>
        <taxon>Pelagomonadales</taxon>
        <taxon>Pelagomonadaceae</taxon>
        <taxon>Aureococcus</taxon>
    </lineage>
</organism>
<dbReference type="InterPro" id="IPR014105">
    <property type="entry name" value="Carotenoid/retinoid_OxRdtase"/>
</dbReference>
<comment type="caution">
    <text evidence="6">The sequence shown here is derived from an EMBL/GenBank/DDBJ whole genome shotgun (WGS) entry which is preliminary data.</text>
</comment>
<dbReference type="InterPro" id="IPR036188">
    <property type="entry name" value="FAD/NAD-bd_sf"/>
</dbReference>
<dbReference type="Gene3D" id="3.50.50.60">
    <property type="entry name" value="FAD/NAD(P)-binding domain"/>
    <property type="match status" value="2"/>
</dbReference>
<dbReference type="SUPFAM" id="SSF51905">
    <property type="entry name" value="FAD/NAD(P)-binding domain"/>
    <property type="match status" value="1"/>
</dbReference>
<evidence type="ECO:0000256" key="3">
    <source>
        <dbReference type="ARBA" id="ARBA00023002"/>
    </source>
</evidence>
<evidence type="ECO:0000256" key="1">
    <source>
        <dbReference type="ARBA" id="ARBA00004829"/>
    </source>
</evidence>
<dbReference type="EMBL" id="JBBJCI010000419">
    <property type="protein sequence ID" value="KAK7231146.1"/>
    <property type="molecule type" value="Genomic_DNA"/>
</dbReference>
<evidence type="ECO:0000313" key="7">
    <source>
        <dbReference type="Proteomes" id="UP001363151"/>
    </source>
</evidence>
<gene>
    <name evidence="6" type="ORF">SO694_00071011</name>
</gene>
<dbReference type="NCBIfam" id="TIGR02734">
    <property type="entry name" value="crtI_fam"/>
    <property type="match status" value="1"/>
</dbReference>
<sequence length="557" mass="60132">MQRKSMRTPSAARRITFTLAALISQASSLTPKPRVVVVGGGVGGLATAGRLQRLGAECTVLEKNEKLGGRVGEHRWEGHRWETGASLLLLPDVYRRALEAAGGAMVDAVRVDPAYAVWFREHADRGPVVLGGGDRGALRARLELEAPGAFERFERYGACAREYLRAGWPIFIEEDLSFSGLATLPRFLANALSDLWRWPLFGHDAQLRRLFPESARLRALCSFDDLYVGLSPYEAPAVFSLLAAIELDDAGVVDDPPRRDVGVYYPRGGFGTVVDALTRACEASGVALRTRAAVDQVLVADGRATGVRLQDGETLDADYVVVNGDLATTEPALLSETTGAARSAYERERYSTSSITFLWALDAALPQLRHHNVFLAETGGGDDPFRVAWDDQLPERGRRSRFPGRGFHFYLCAPSRTDATAAPEGRDTLMVLVPTPPLAEDGSDPVDDWIAAARDGVFAALRESAGCGDVAGHVVHERVIDPREWRDGLGLRRGSVFGLAHGLDQLAIFRPSRRSARVRGLAFVGASTRPGNGVPLVLTSATLLCAELEDELGLGGG</sequence>
<evidence type="ECO:0000313" key="6">
    <source>
        <dbReference type="EMBL" id="KAK7231146.1"/>
    </source>
</evidence>
<protein>
    <submittedName>
        <fullName evidence="6">All-trans-retinol 13,14-reductase</fullName>
    </submittedName>
</protein>
<evidence type="ECO:0000256" key="2">
    <source>
        <dbReference type="ARBA" id="ARBA00022746"/>
    </source>
</evidence>
<dbReference type="Pfam" id="PF01593">
    <property type="entry name" value="Amino_oxidase"/>
    <property type="match status" value="1"/>
</dbReference>
<evidence type="ECO:0000259" key="5">
    <source>
        <dbReference type="Pfam" id="PF01593"/>
    </source>
</evidence>
<feature type="chain" id="PRO_5046301708" evidence="4">
    <location>
        <begin position="29"/>
        <end position="557"/>
    </location>
</feature>
<keyword evidence="3" id="KW-0560">Oxidoreductase</keyword>
<feature type="signal peptide" evidence="4">
    <location>
        <begin position="1"/>
        <end position="28"/>
    </location>
</feature>
<dbReference type="PANTHER" id="PTHR43734:SF1">
    <property type="entry name" value="PHYTOENE DESATURASE"/>
    <property type="match status" value="1"/>
</dbReference>
<keyword evidence="7" id="KW-1185">Reference proteome</keyword>
<feature type="domain" description="Amine oxidase" evidence="5">
    <location>
        <begin position="43"/>
        <end position="541"/>
    </location>
</feature>
<proteinExistence type="predicted"/>
<keyword evidence="2" id="KW-0125">Carotenoid biosynthesis</keyword>
<dbReference type="PRINTS" id="PR00411">
    <property type="entry name" value="PNDRDTASEI"/>
</dbReference>
<keyword evidence="4" id="KW-0732">Signal</keyword>